<dbReference type="EMBL" id="PQIB02000001">
    <property type="protein sequence ID" value="RLN41841.1"/>
    <property type="molecule type" value="Genomic_DNA"/>
</dbReference>
<sequence>MAEQEDRISLLPDCVRPPLPRILLGRAGASIRHLDLHCCRLGRSNDPCSPVPTLQHLDYLYLSDVIISEMALHRMIEVCPVLRELHLFMIDGLHRIIFHSSTLATMSISSPCVPLDEFSTWDMPALQSVTFSYIDLWRVPVFTINVGNGRLREIGLKLPNLDSPSLNIVANKCFHFCSNNEVGFGDWEPASEAVISQKNKHLTYIRLSGYCGTVGEVDFVSWRIRMVSLPLLAAGEIACIFFVTAGGAHPVGDLSRSSAHLFSPPPAGLRNAGPPAASRQSTASLWDWDTGSQAVPAHRRPLPQARNHQNCALVPACSAPSRARLPPPLVTAASGGPQSCKLAAA</sequence>
<dbReference type="OrthoDB" id="678350at2759"/>
<comment type="caution">
    <text evidence="2">The sequence shown here is derived from an EMBL/GenBank/DDBJ whole genome shotgun (WGS) entry which is preliminary data.</text>
</comment>
<gene>
    <name evidence="2" type="ORF">C2845_PM01G37210</name>
</gene>
<dbReference type="InterPro" id="IPR055411">
    <property type="entry name" value="LRR_FXL15/At3g58940/PEG3-like"/>
</dbReference>
<keyword evidence="3" id="KW-1185">Reference proteome</keyword>
<dbReference type="AlphaFoldDB" id="A0A3L6TQV8"/>
<evidence type="ECO:0000313" key="3">
    <source>
        <dbReference type="Proteomes" id="UP000275267"/>
    </source>
</evidence>
<dbReference type="SUPFAM" id="SSF52047">
    <property type="entry name" value="RNI-like"/>
    <property type="match status" value="1"/>
</dbReference>
<name>A0A3L6TQV8_PANMI</name>
<dbReference type="Pfam" id="PF24758">
    <property type="entry name" value="LRR_At5g56370"/>
    <property type="match status" value="1"/>
</dbReference>
<feature type="domain" description="F-box/LRR-repeat protein 15/At3g58940/PEG3-like LRR" evidence="1">
    <location>
        <begin position="16"/>
        <end position="131"/>
    </location>
</feature>
<dbReference type="InterPro" id="IPR032675">
    <property type="entry name" value="LRR_dom_sf"/>
</dbReference>
<dbReference type="Proteomes" id="UP000275267">
    <property type="component" value="Unassembled WGS sequence"/>
</dbReference>
<evidence type="ECO:0000313" key="2">
    <source>
        <dbReference type="EMBL" id="RLN41841.1"/>
    </source>
</evidence>
<evidence type="ECO:0000259" key="1">
    <source>
        <dbReference type="Pfam" id="PF24758"/>
    </source>
</evidence>
<dbReference type="STRING" id="4540.A0A3L6TQV8"/>
<organism evidence="2 3">
    <name type="scientific">Panicum miliaceum</name>
    <name type="common">Proso millet</name>
    <name type="synonym">Broomcorn millet</name>
    <dbReference type="NCBI Taxonomy" id="4540"/>
    <lineage>
        <taxon>Eukaryota</taxon>
        <taxon>Viridiplantae</taxon>
        <taxon>Streptophyta</taxon>
        <taxon>Embryophyta</taxon>
        <taxon>Tracheophyta</taxon>
        <taxon>Spermatophyta</taxon>
        <taxon>Magnoliopsida</taxon>
        <taxon>Liliopsida</taxon>
        <taxon>Poales</taxon>
        <taxon>Poaceae</taxon>
        <taxon>PACMAD clade</taxon>
        <taxon>Panicoideae</taxon>
        <taxon>Panicodae</taxon>
        <taxon>Paniceae</taxon>
        <taxon>Panicinae</taxon>
        <taxon>Panicum</taxon>
        <taxon>Panicum sect. Panicum</taxon>
    </lineage>
</organism>
<reference evidence="3" key="1">
    <citation type="journal article" date="2019" name="Nat. Commun.">
        <title>The genome of broomcorn millet.</title>
        <authorList>
            <person name="Zou C."/>
            <person name="Miki D."/>
            <person name="Li D."/>
            <person name="Tang Q."/>
            <person name="Xiao L."/>
            <person name="Rajput S."/>
            <person name="Deng P."/>
            <person name="Jia W."/>
            <person name="Huang R."/>
            <person name="Zhang M."/>
            <person name="Sun Y."/>
            <person name="Hu J."/>
            <person name="Fu X."/>
            <person name="Schnable P.S."/>
            <person name="Li F."/>
            <person name="Zhang H."/>
            <person name="Feng B."/>
            <person name="Zhu X."/>
            <person name="Liu R."/>
            <person name="Schnable J.C."/>
            <person name="Zhu J.-K."/>
            <person name="Zhang H."/>
        </authorList>
    </citation>
    <scope>NUCLEOTIDE SEQUENCE [LARGE SCALE GENOMIC DNA]</scope>
</reference>
<protein>
    <recommendedName>
        <fullName evidence="1">F-box/LRR-repeat protein 15/At3g58940/PEG3-like LRR domain-containing protein</fullName>
    </recommendedName>
</protein>
<accession>A0A3L6TQV8</accession>
<proteinExistence type="predicted"/>
<dbReference type="Gene3D" id="3.80.10.10">
    <property type="entry name" value="Ribonuclease Inhibitor"/>
    <property type="match status" value="1"/>
</dbReference>